<comment type="caution">
    <text evidence="2">The sequence shown here is derived from an EMBL/GenBank/DDBJ whole genome shotgun (WGS) entry which is preliminary data.</text>
</comment>
<organism evidence="2 3">
    <name type="scientific">Polyangium fumosum</name>
    <dbReference type="NCBI Taxonomy" id="889272"/>
    <lineage>
        <taxon>Bacteria</taxon>
        <taxon>Pseudomonadati</taxon>
        <taxon>Myxococcota</taxon>
        <taxon>Polyangia</taxon>
        <taxon>Polyangiales</taxon>
        <taxon>Polyangiaceae</taxon>
        <taxon>Polyangium</taxon>
    </lineage>
</organism>
<keyword evidence="1" id="KW-0732">Signal</keyword>
<dbReference type="Gene3D" id="2.120.10.30">
    <property type="entry name" value="TolB, C-terminal domain"/>
    <property type="match status" value="1"/>
</dbReference>
<accession>A0A4U1IUZ9</accession>
<feature type="chain" id="PRO_5020878538" description="YncE family protein" evidence="1">
    <location>
        <begin position="23"/>
        <end position="373"/>
    </location>
</feature>
<sequence length="373" mass="38269">MFTRKLLLGLGASCVAVALAFAAAGPEGATPAHAAAPPEVRGPRVAVLATFPGAEVTSLYLVQAGGGADPAPVATFAHLPDAAVRAAVVPGTPYVLATADTTPSRDASFNASLFRLRPHAPPEALVAGVVHASRPLVTPAGRVFVSRGRAGTEIEGRLRVDPLTVDEVDLATGNTRAVHAEHGHLLFLAGAAGSEILLYRVLPDHADIVAVDPDSGAVRPIVDDLPAFARDFSVDARGEKLVFQGRHETNSRTWVVDEIDLASGRARRLFSSPNMNLAPAVLPSGGVLYNPPGRGLSTLDAEAQLAGPLGPGVDIVAATTADSRWIAALHTQPSALAVPFLVDTETGAAAVLPAPRGSRVAVAGFYLENGGAL</sequence>
<dbReference type="EMBL" id="SSMQ01000071">
    <property type="protein sequence ID" value="TKC98244.1"/>
    <property type="molecule type" value="Genomic_DNA"/>
</dbReference>
<dbReference type="RefSeq" id="WP_136934763.1">
    <property type="nucleotide sequence ID" value="NZ_SSMQ01000071.1"/>
</dbReference>
<feature type="signal peptide" evidence="1">
    <location>
        <begin position="1"/>
        <end position="22"/>
    </location>
</feature>
<keyword evidence="3" id="KW-1185">Reference proteome</keyword>
<gene>
    <name evidence="2" type="ORF">E8A74_41980</name>
</gene>
<proteinExistence type="predicted"/>
<evidence type="ECO:0008006" key="4">
    <source>
        <dbReference type="Google" id="ProtNLM"/>
    </source>
</evidence>
<name>A0A4U1IUZ9_9BACT</name>
<evidence type="ECO:0000256" key="1">
    <source>
        <dbReference type="SAM" id="SignalP"/>
    </source>
</evidence>
<dbReference type="OrthoDB" id="5503698at2"/>
<dbReference type="AlphaFoldDB" id="A0A4U1IUZ9"/>
<reference evidence="2 3" key="1">
    <citation type="submission" date="2019-04" db="EMBL/GenBank/DDBJ databases">
        <authorList>
            <person name="Li Y."/>
            <person name="Wang J."/>
        </authorList>
    </citation>
    <scope>NUCLEOTIDE SEQUENCE [LARGE SCALE GENOMIC DNA]</scope>
    <source>
        <strain evidence="2 3">DSM 14668</strain>
    </source>
</reference>
<protein>
    <recommendedName>
        <fullName evidence="4">YncE family protein</fullName>
    </recommendedName>
</protein>
<evidence type="ECO:0000313" key="2">
    <source>
        <dbReference type="EMBL" id="TKC98244.1"/>
    </source>
</evidence>
<dbReference type="InterPro" id="IPR011042">
    <property type="entry name" value="6-blade_b-propeller_TolB-like"/>
</dbReference>
<dbReference type="Proteomes" id="UP000309215">
    <property type="component" value="Unassembled WGS sequence"/>
</dbReference>
<evidence type="ECO:0000313" key="3">
    <source>
        <dbReference type="Proteomes" id="UP000309215"/>
    </source>
</evidence>
<dbReference type="SUPFAM" id="SSF82171">
    <property type="entry name" value="DPP6 N-terminal domain-like"/>
    <property type="match status" value="1"/>
</dbReference>